<organism evidence="1 2">
    <name type="scientific">Meloidogyne incognita</name>
    <name type="common">Southern root-knot nematode worm</name>
    <name type="synonym">Oxyuris incognita</name>
    <dbReference type="NCBI Taxonomy" id="6306"/>
    <lineage>
        <taxon>Eukaryota</taxon>
        <taxon>Metazoa</taxon>
        <taxon>Ecdysozoa</taxon>
        <taxon>Nematoda</taxon>
        <taxon>Chromadorea</taxon>
        <taxon>Rhabditida</taxon>
        <taxon>Tylenchina</taxon>
        <taxon>Tylenchomorpha</taxon>
        <taxon>Tylenchoidea</taxon>
        <taxon>Meloidogynidae</taxon>
        <taxon>Meloidogyninae</taxon>
        <taxon>Meloidogyne</taxon>
        <taxon>Meloidogyne incognita group</taxon>
    </lineage>
</organism>
<dbReference type="Proteomes" id="UP000887563">
    <property type="component" value="Unplaced"/>
</dbReference>
<sequence length="136" mass="16390">MILTLPNLPTDFVNWWMKNRAYWKYMYPEDVNGELSAFYVCIRHQKCEQWMKKTFYNLPRIVKIFELSNRTHNLEVGGNNNKEDESDAELEVVNSVFMIINKDLLNMQNWYLSPFLFPFHHVLNEGNECLKIQHEK</sequence>
<name>A0A914KK05_MELIC</name>
<evidence type="ECO:0000313" key="2">
    <source>
        <dbReference type="WBParaSite" id="Minc3s00027g01723"/>
    </source>
</evidence>
<accession>A0A914KK05</accession>
<protein>
    <submittedName>
        <fullName evidence="2">Uncharacterized protein</fullName>
    </submittedName>
</protein>
<dbReference type="AlphaFoldDB" id="A0A914KK05"/>
<evidence type="ECO:0000313" key="1">
    <source>
        <dbReference type="Proteomes" id="UP000887563"/>
    </source>
</evidence>
<keyword evidence="1" id="KW-1185">Reference proteome</keyword>
<dbReference type="WBParaSite" id="Minc3s00027g01723">
    <property type="protein sequence ID" value="Minc3s00027g01723"/>
    <property type="gene ID" value="Minc3s00027g01723"/>
</dbReference>
<reference evidence="2" key="1">
    <citation type="submission" date="2022-11" db="UniProtKB">
        <authorList>
            <consortium name="WormBaseParasite"/>
        </authorList>
    </citation>
    <scope>IDENTIFICATION</scope>
</reference>
<proteinExistence type="predicted"/>